<proteinExistence type="predicted"/>
<comment type="caution">
    <text evidence="1">The sequence shown here is derived from an EMBL/GenBank/DDBJ whole genome shotgun (WGS) entry which is preliminary data.</text>
</comment>
<organism evidence="1 2">
    <name type="scientific">Catharanthus roseus</name>
    <name type="common">Madagascar periwinkle</name>
    <name type="synonym">Vinca rosea</name>
    <dbReference type="NCBI Taxonomy" id="4058"/>
    <lineage>
        <taxon>Eukaryota</taxon>
        <taxon>Viridiplantae</taxon>
        <taxon>Streptophyta</taxon>
        <taxon>Embryophyta</taxon>
        <taxon>Tracheophyta</taxon>
        <taxon>Spermatophyta</taxon>
        <taxon>Magnoliopsida</taxon>
        <taxon>eudicotyledons</taxon>
        <taxon>Gunneridae</taxon>
        <taxon>Pentapetalae</taxon>
        <taxon>asterids</taxon>
        <taxon>lamiids</taxon>
        <taxon>Gentianales</taxon>
        <taxon>Apocynaceae</taxon>
        <taxon>Rauvolfioideae</taxon>
        <taxon>Vinceae</taxon>
        <taxon>Catharanthinae</taxon>
        <taxon>Catharanthus</taxon>
    </lineage>
</organism>
<reference evidence="2" key="1">
    <citation type="journal article" date="2023" name="Nat. Plants">
        <title>Single-cell RNA sequencing provides a high-resolution roadmap for understanding the multicellular compartmentation of specialized metabolism.</title>
        <authorList>
            <person name="Sun S."/>
            <person name="Shen X."/>
            <person name="Li Y."/>
            <person name="Li Y."/>
            <person name="Wang S."/>
            <person name="Li R."/>
            <person name="Zhang H."/>
            <person name="Shen G."/>
            <person name="Guo B."/>
            <person name="Wei J."/>
            <person name="Xu J."/>
            <person name="St-Pierre B."/>
            <person name="Chen S."/>
            <person name="Sun C."/>
        </authorList>
    </citation>
    <scope>NUCLEOTIDE SEQUENCE [LARGE SCALE GENOMIC DNA]</scope>
</reference>
<keyword evidence="2" id="KW-1185">Reference proteome</keyword>
<sequence length="118" mass="13533">MKNSFRPGLKFGENQVNGRISGLHCTWLVPRTRASSNDVGRFLTLRVDPLNEGCSTGRAWPNRLTQDGQRYNRPLKFYACDFGLSLSERTYIFVLLSCTRAVCKCREARRYPTQPQLT</sequence>
<dbReference type="EMBL" id="CM044704">
    <property type="protein sequence ID" value="KAI5666877.1"/>
    <property type="molecule type" value="Genomic_DNA"/>
</dbReference>
<protein>
    <submittedName>
        <fullName evidence="1">Uncharacterized protein</fullName>
    </submittedName>
</protein>
<accession>A0ACC0B2S3</accession>
<evidence type="ECO:0000313" key="1">
    <source>
        <dbReference type="EMBL" id="KAI5666877.1"/>
    </source>
</evidence>
<dbReference type="Proteomes" id="UP001060085">
    <property type="component" value="Linkage Group LG04"/>
</dbReference>
<evidence type="ECO:0000313" key="2">
    <source>
        <dbReference type="Proteomes" id="UP001060085"/>
    </source>
</evidence>
<gene>
    <name evidence="1" type="ORF">M9H77_16730</name>
</gene>
<name>A0ACC0B2S3_CATRO</name>